<evidence type="ECO:0000256" key="4">
    <source>
        <dbReference type="ARBA" id="ARBA00022679"/>
    </source>
</evidence>
<keyword evidence="4" id="KW-0808">Transferase</keyword>
<keyword evidence="6" id="KW-0067">ATP-binding</keyword>
<dbReference type="Pfam" id="PF01728">
    <property type="entry name" value="FtsJ"/>
    <property type="match status" value="1"/>
</dbReference>
<evidence type="ECO:0000256" key="2">
    <source>
        <dbReference type="ARBA" id="ARBA00022484"/>
    </source>
</evidence>
<proteinExistence type="predicted"/>
<protein>
    <submittedName>
        <fullName evidence="11">NS5-like protein</fullName>
    </submittedName>
</protein>
<keyword evidence="3" id="KW-1048">Host nucleus</keyword>
<dbReference type="InterPro" id="IPR002877">
    <property type="entry name" value="RNA_MeTrfase_FtsJ_dom"/>
</dbReference>
<dbReference type="Gene3D" id="1.10.260.90">
    <property type="match status" value="1"/>
</dbReference>
<evidence type="ECO:0000259" key="10">
    <source>
        <dbReference type="Pfam" id="PF20483"/>
    </source>
</evidence>
<dbReference type="GO" id="GO:0032259">
    <property type="term" value="P:methylation"/>
    <property type="evidence" value="ECO:0007669"/>
    <property type="project" value="InterPro"/>
</dbReference>
<keyword evidence="5" id="KW-0548">Nucleotidyltransferase</keyword>
<dbReference type="InterPro" id="IPR000208">
    <property type="entry name" value="Flavi_RdRp_fingers/palm"/>
</dbReference>
<evidence type="ECO:0000259" key="8">
    <source>
        <dbReference type="Pfam" id="PF00972"/>
    </source>
</evidence>
<comment type="subcellular location">
    <subcellularLocation>
        <location evidence="1">Host nucleus</location>
    </subcellularLocation>
</comment>
<keyword evidence="2" id="KW-0696">RNA-directed RNA polymerase</keyword>
<evidence type="ECO:0000256" key="3">
    <source>
        <dbReference type="ARBA" id="ARBA00022562"/>
    </source>
</evidence>
<name>A0A7T3R0J4_9FLAV</name>
<keyword evidence="6" id="KW-0378">Hydrolase</keyword>
<dbReference type="Pfam" id="PF00972">
    <property type="entry name" value="Flavi_NS5"/>
    <property type="match status" value="1"/>
</dbReference>
<reference evidence="11" key="1">
    <citation type="journal article" date="2020" name="Viruses">
        <title>Soybean Thrips (Thysanoptera: Thripidae) Harbor Highly Diverse Populations of Arthropod, Fungal and Plant Viruses.</title>
        <authorList>
            <person name="Thekke-Veetil T."/>
            <person name="Lagos-Kutz D."/>
            <person name="McCoppin N.K."/>
            <person name="Hartman G.L."/>
            <person name="Ju H.K."/>
            <person name="Lim H.S."/>
            <person name="Domier L.L."/>
        </authorList>
    </citation>
    <scope>NUCLEOTIDE SEQUENCE</scope>
    <source>
        <strain evidence="11">STN1ThV2</strain>
    </source>
</reference>
<sequence length="948" mass="107869">MEADVAIEDHWGRVAAPVILVVGLVLYAIERAGANNMGPMEFLEFLRDKVGQVGLPEFGRLFKTRIKELSSAAFARMKMRGVKRVKKNPQIVSRGYQKLEYILKTTKLKPVGVVLSLCCGRGGWEQLIARFPSVIKIISVTFGKTASTPGHEDFVRARYEGWQKIELFNQDVKTFPTIKTDWLLFDGGESRPDGEIEAAKFNELFRFGPLRQIHSQIGGFILKVLTPTHPETMAMMKKIQEVTNRGDLVRVNSSRNSNLEVYLVSTQRVNLESRMNQLLMNMLNNALAGGKPEMYNPEGSLLRDKPPTNITKILKKPNYEKSIKGLDIRNRSELGNDYKQWESLGVYNIGMKGNSSTTTNIFSGHLMHKLDDNLDGYGLWKLTDTTPRGLNEVFRKKVDTCPLENHKYQREFLEVYRGLADYYTYRGFRLKELTWEEVEVECNKMGAPGYADVGIVNIADYLKQPNWRKKVEEARRELLKGTPIEAIFNIIAKREKAKVNINAKAKGSRMIAFQGITMRLLELKLFGNLLKLTKPEMNRFGVGGLGLHDLGMRLEEVWLGCGISDDVAGYDTRVGLFVQSVESEFITMLGGGECHRAMYEVYAHPLILAPIPSPPGTYRSELLQGQGQVMSGRAPTYSQNTQTRIALFLTSLAVVEGVKMENIREWTKNVMLDTRGTKTDVGGVVSGDDATFTTKNKREIFGKLGPLLDEMGFQRKNIVTGQPSEILECIEDVEFCSHQYESITYKDSYNDVILRRRMPTRQVSEIIAKATFRVGAYGGGRSQEAWAATQAVNLLVNYHHLRTVRAFGIALKSLTNENLVLTDAGGFLRPTPWLRKGDILEIINEVLFGKSTKYPVKDFKVREFGHLGYIGRKREPLYDPNCYSMARRRWREQLYDRVKAGISKLRTGGNMEWIEDWHEKRTIRKNNDKATHEFKYRGSKFKESNRWF</sequence>
<dbReference type="InterPro" id="IPR046811">
    <property type="entry name" value="Flavi_NS5_thumb"/>
</dbReference>
<evidence type="ECO:0000256" key="6">
    <source>
        <dbReference type="ARBA" id="ARBA00022806"/>
    </source>
</evidence>
<dbReference type="GO" id="GO:0042025">
    <property type="term" value="C:host cell nucleus"/>
    <property type="evidence" value="ECO:0007669"/>
    <property type="project" value="UniProtKB-SubCell"/>
</dbReference>
<evidence type="ECO:0000256" key="5">
    <source>
        <dbReference type="ARBA" id="ARBA00022695"/>
    </source>
</evidence>
<feature type="domain" description="RNA-directed RNA polymerase fingers/palm subdomains flavivirus" evidence="8">
    <location>
        <begin position="336"/>
        <end position="724"/>
    </location>
</feature>
<keyword evidence="6" id="KW-0547">Nucleotide-binding</keyword>
<dbReference type="Gene3D" id="3.40.50.150">
    <property type="entry name" value="Vaccinia Virus protein VP39"/>
    <property type="match status" value="1"/>
</dbReference>
<dbReference type="GO" id="GO:0003723">
    <property type="term" value="F:RNA binding"/>
    <property type="evidence" value="ECO:0007669"/>
    <property type="project" value="UniProtKB-KW"/>
</dbReference>
<dbReference type="GO" id="GO:0005524">
    <property type="term" value="F:ATP binding"/>
    <property type="evidence" value="ECO:0007669"/>
    <property type="project" value="InterPro"/>
</dbReference>
<evidence type="ECO:0000256" key="1">
    <source>
        <dbReference type="ARBA" id="ARBA00004147"/>
    </source>
</evidence>
<dbReference type="GO" id="GO:0003968">
    <property type="term" value="F:RNA-directed RNA polymerase activity"/>
    <property type="evidence" value="ECO:0007669"/>
    <property type="project" value="InterPro"/>
</dbReference>
<feature type="domain" description="Ribosomal RNA methyltransferase FtsJ" evidence="9">
    <location>
        <begin position="92"/>
        <end position="267"/>
    </location>
</feature>
<dbReference type="Pfam" id="PF20483">
    <property type="entry name" value="Flavi_NS5_thumb"/>
    <property type="match status" value="1"/>
</dbReference>
<keyword evidence="7" id="KW-0694">RNA-binding</keyword>
<dbReference type="InterPro" id="IPR029063">
    <property type="entry name" value="SAM-dependent_MTases_sf"/>
</dbReference>
<evidence type="ECO:0000256" key="7">
    <source>
        <dbReference type="ARBA" id="ARBA00022884"/>
    </source>
</evidence>
<evidence type="ECO:0000259" key="9">
    <source>
        <dbReference type="Pfam" id="PF01728"/>
    </source>
</evidence>
<dbReference type="InterPro" id="IPR043502">
    <property type="entry name" value="DNA/RNA_pol_sf"/>
</dbReference>
<evidence type="ECO:0000313" key="11">
    <source>
        <dbReference type="EMBL" id="QPZ88380.1"/>
    </source>
</evidence>
<organism evidence="11">
    <name type="scientific">Soybean thrips virus 2</name>
    <dbReference type="NCBI Taxonomy" id="2796561"/>
    <lineage>
        <taxon>Viruses</taxon>
        <taxon>Riboviria</taxon>
        <taxon>Orthornavirae</taxon>
        <taxon>Kitrinoviricota</taxon>
        <taxon>Flasuviricetes</taxon>
        <taxon>Amarillovirales</taxon>
        <taxon>Flaviviridae</taxon>
        <taxon>Jingmenvirus group</taxon>
    </lineage>
</organism>
<keyword evidence="6" id="KW-0347">Helicase</keyword>
<dbReference type="EMBL" id="MW023854">
    <property type="protein sequence ID" value="QPZ88380.1"/>
    <property type="molecule type" value="Genomic_RNA"/>
</dbReference>
<dbReference type="SUPFAM" id="SSF53335">
    <property type="entry name" value="S-adenosyl-L-methionine-dependent methyltransferases"/>
    <property type="match status" value="1"/>
</dbReference>
<dbReference type="SUPFAM" id="SSF56672">
    <property type="entry name" value="DNA/RNA polymerases"/>
    <property type="match status" value="1"/>
</dbReference>
<accession>A0A7T3R0J4</accession>
<dbReference type="GO" id="GO:0008168">
    <property type="term" value="F:methyltransferase activity"/>
    <property type="evidence" value="ECO:0007669"/>
    <property type="project" value="InterPro"/>
</dbReference>
<feature type="domain" description="RNA-directed RNA polymerase thumb subdomain flavivirus" evidence="10">
    <location>
        <begin position="731"/>
        <end position="896"/>
    </location>
</feature>